<dbReference type="AlphaFoldDB" id="A0A6A4H1E8"/>
<organism evidence="1 2">
    <name type="scientific">Gymnopus androsaceus JB14</name>
    <dbReference type="NCBI Taxonomy" id="1447944"/>
    <lineage>
        <taxon>Eukaryota</taxon>
        <taxon>Fungi</taxon>
        <taxon>Dikarya</taxon>
        <taxon>Basidiomycota</taxon>
        <taxon>Agaricomycotina</taxon>
        <taxon>Agaricomycetes</taxon>
        <taxon>Agaricomycetidae</taxon>
        <taxon>Agaricales</taxon>
        <taxon>Marasmiineae</taxon>
        <taxon>Omphalotaceae</taxon>
        <taxon>Gymnopus</taxon>
    </lineage>
</organism>
<accession>A0A6A4H1E8</accession>
<gene>
    <name evidence="1" type="ORF">BT96DRAFT_304155</name>
</gene>
<sequence>MQAACHHHRSASVLLESVTLISGPLQRRKLNQNQSRRHSLLLLVLITDSCITLDHGGYCFKCCGEGVLRRGFNLDFYCIDIVEDSPPATLGIRLDNSLRFSTIGASLFLARAASSDVAVSMGRK</sequence>
<keyword evidence="2" id="KW-1185">Reference proteome</keyword>
<evidence type="ECO:0000313" key="2">
    <source>
        <dbReference type="Proteomes" id="UP000799118"/>
    </source>
</evidence>
<name>A0A6A4H1E8_9AGAR</name>
<dbReference type="EMBL" id="ML769621">
    <property type="protein sequence ID" value="KAE9391508.1"/>
    <property type="molecule type" value="Genomic_DNA"/>
</dbReference>
<dbReference type="Proteomes" id="UP000799118">
    <property type="component" value="Unassembled WGS sequence"/>
</dbReference>
<proteinExistence type="predicted"/>
<protein>
    <submittedName>
        <fullName evidence="1">Uncharacterized protein</fullName>
    </submittedName>
</protein>
<evidence type="ECO:0000313" key="1">
    <source>
        <dbReference type="EMBL" id="KAE9391508.1"/>
    </source>
</evidence>
<reference evidence="1" key="1">
    <citation type="journal article" date="2019" name="Environ. Microbiol.">
        <title>Fungal ecological strategies reflected in gene transcription - a case study of two litter decomposers.</title>
        <authorList>
            <person name="Barbi F."/>
            <person name="Kohler A."/>
            <person name="Barry K."/>
            <person name="Baskaran P."/>
            <person name="Daum C."/>
            <person name="Fauchery L."/>
            <person name="Ihrmark K."/>
            <person name="Kuo A."/>
            <person name="LaButti K."/>
            <person name="Lipzen A."/>
            <person name="Morin E."/>
            <person name="Grigoriev I.V."/>
            <person name="Henrissat B."/>
            <person name="Lindahl B."/>
            <person name="Martin F."/>
        </authorList>
    </citation>
    <scope>NUCLEOTIDE SEQUENCE</scope>
    <source>
        <strain evidence="1">JB14</strain>
    </source>
</reference>